<evidence type="ECO:0000313" key="1">
    <source>
        <dbReference type="EMBL" id="CAB4130987.1"/>
    </source>
</evidence>
<gene>
    <name evidence="1" type="ORF">UFOVP127_39</name>
    <name evidence="2" type="ORF">UFOVP276_145</name>
</gene>
<accession>A0A6J5LCV8</accession>
<reference evidence="1" key="1">
    <citation type="submission" date="2020-04" db="EMBL/GenBank/DDBJ databases">
        <authorList>
            <person name="Chiriac C."/>
            <person name="Salcher M."/>
            <person name="Ghai R."/>
            <person name="Kavagutti S V."/>
        </authorList>
    </citation>
    <scope>NUCLEOTIDE SEQUENCE</scope>
</reference>
<dbReference type="EMBL" id="LR796294">
    <property type="protein sequence ID" value="CAB4135189.1"/>
    <property type="molecule type" value="Genomic_DNA"/>
</dbReference>
<sequence>MARTEVIKSYSLANGRLFTVILRDTIVPEDPYINMARAKALSLRTGEPYDADRVDQSIKHYLIKTSITT</sequence>
<proteinExistence type="predicted"/>
<name>A0A6J5LCV8_9CAUD</name>
<dbReference type="EMBL" id="LR796249">
    <property type="protein sequence ID" value="CAB4130987.1"/>
    <property type="molecule type" value="Genomic_DNA"/>
</dbReference>
<protein>
    <submittedName>
        <fullName evidence="1">Uncharacterized protein</fullName>
    </submittedName>
</protein>
<organism evidence="1">
    <name type="scientific">uncultured Caudovirales phage</name>
    <dbReference type="NCBI Taxonomy" id="2100421"/>
    <lineage>
        <taxon>Viruses</taxon>
        <taxon>Duplodnaviria</taxon>
        <taxon>Heunggongvirae</taxon>
        <taxon>Uroviricota</taxon>
        <taxon>Caudoviricetes</taxon>
        <taxon>Peduoviridae</taxon>
        <taxon>Maltschvirus</taxon>
        <taxon>Maltschvirus maltsch</taxon>
    </lineage>
</organism>
<evidence type="ECO:0000313" key="2">
    <source>
        <dbReference type="EMBL" id="CAB4135189.1"/>
    </source>
</evidence>